<keyword evidence="3" id="KW-1185">Reference proteome</keyword>
<dbReference type="OrthoDB" id="273181at2759"/>
<name>A0A9P8ID30_9PEZI</name>
<evidence type="ECO:0000313" key="3">
    <source>
        <dbReference type="Proteomes" id="UP000698800"/>
    </source>
</evidence>
<dbReference type="EMBL" id="JAGHQL010000063">
    <property type="protein sequence ID" value="KAH0542014.1"/>
    <property type="molecule type" value="Genomic_DNA"/>
</dbReference>
<evidence type="ECO:0000313" key="2">
    <source>
        <dbReference type="EMBL" id="KAH0542014.1"/>
    </source>
</evidence>
<feature type="compositionally biased region" description="Pro residues" evidence="1">
    <location>
        <begin position="47"/>
        <end position="62"/>
    </location>
</feature>
<organism evidence="2 3">
    <name type="scientific">Glutinoglossum americanum</name>
    <dbReference type="NCBI Taxonomy" id="1670608"/>
    <lineage>
        <taxon>Eukaryota</taxon>
        <taxon>Fungi</taxon>
        <taxon>Dikarya</taxon>
        <taxon>Ascomycota</taxon>
        <taxon>Pezizomycotina</taxon>
        <taxon>Geoglossomycetes</taxon>
        <taxon>Geoglossales</taxon>
        <taxon>Geoglossaceae</taxon>
        <taxon>Glutinoglossum</taxon>
    </lineage>
</organism>
<sequence length="313" mass="34203">MATIVARPPQLRQSPTPPPPLAPALSLNTPKTSPLPVPNKLLQPLSPGSPPVCTPETPPASPPAKQLSIQTPSLLYPPHRYPLLHAAPPIYSIEARDLAAALEHISSQPLPEPKQVFPWMHGLHVENHIQLAFFAARRKSLRRTPKCIRTITVVKAGGDLSASKLKGAISPQEILPYGQEERPGFLEADPKDGFSVRNFHIQVGKMAMVSDIVVYGDEITDKGEVYAVAKRIAEAQALRKTRTDGGKDTLPFNTFVVTSESLWISVNPVAILLTRIEGKFSEFEKSHSHLVAVDSKGKMTGNVMDFCELNTPY</sequence>
<evidence type="ECO:0000256" key="1">
    <source>
        <dbReference type="SAM" id="MobiDB-lite"/>
    </source>
</evidence>
<gene>
    <name evidence="2" type="ORF">FGG08_003563</name>
</gene>
<dbReference type="GO" id="GO:0008138">
    <property type="term" value="F:protein tyrosine/serine/threonine phosphatase activity"/>
    <property type="evidence" value="ECO:0007669"/>
    <property type="project" value="TreeGrafter"/>
</dbReference>
<dbReference type="InterPro" id="IPR053239">
    <property type="entry name" value="Dual_spec_PTase"/>
</dbReference>
<reference evidence="2" key="1">
    <citation type="submission" date="2021-03" db="EMBL/GenBank/DDBJ databases">
        <title>Comparative genomics and phylogenomic investigation of the class Geoglossomycetes provide insights into ecological specialization and systematics.</title>
        <authorList>
            <person name="Melie T."/>
            <person name="Pirro S."/>
            <person name="Miller A.N."/>
            <person name="Quandt A."/>
        </authorList>
    </citation>
    <scope>NUCLEOTIDE SEQUENCE</scope>
    <source>
        <strain evidence="2">GBOQ0MN5Z8</strain>
    </source>
</reference>
<accession>A0A9P8ID30</accession>
<proteinExistence type="predicted"/>
<comment type="caution">
    <text evidence="2">The sequence shown here is derived from an EMBL/GenBank/DDBJ whole genome shotgun (WGS) entry which is preliminary data.</text>
</comment>
<feature type="region of interest" description="Disordered" evidence="1">
    <location>
        <begin position="1"/>
        <end position="67"/>
    </location>
</feature>
<dbReference type="GO" id="GO:0033260">
    <property type="term" value="P:nuclear DNA replication"/>
    <property type="evidence" value="ECO:0007669"/>
    <property type="project" value="TreeGrafter"/>
</dbReference>
<dbReference type="GO" id="GO:0005634">
    <property type="term" value="C:nucleus"/>
    <property type="evidence" value="ECO:0007669"/>
    <property type="project" value="GOC"/>
</dbReference>
<dbReference type="PANTHER" id="PTHR47550">
    <property type="entry name" value="DUAL SPECIFICITY PROTEIN PHOSPHATASE PPS1"/>
    <property type="match status" value="1"/>
</dbReference>
<dbReference type="AlphaFoldDB" id="A0A9P8ID30"/>
<dbReference type="PANTHER" id="PTHR47550:SF1">
    <property type="entry name" value="DUAL SPECIFICITY PROTEIN PHOSPHATASE PPS1"/>
    <property type="match status" value="1"/>
</dbReference>
<dbReference type="Proteomes" id="UP000698800">
    <property type="component" value="Unassembled WGS sequence"/>
</dbReference>
<protein>
    <submittedName>
        <fullName evidence="2">Uncharacterized protein</fullName>
    </submittedName>
</protein>